<comment type="caution">
    <text evidence="1">The sequence shown here is derived from an EMBL/GenBank/DDBJ whole genome shotgun (WGS) entry which is preliminary data.</text>
</comment>
<evidence type="ECO:0000313" key="1">
    <source>
        <dbReference type="EMBL" id="GHI85085.1"/>
    </source>
</evidence>
<accession>A0A919LC03</accession>
<evidence type="ECO:0000313" key="2">
    <source>
        <dbReference type="Proteomes" id="UP000600026"/>
    </source>
</evidence>
<dbReference type="OrthoDB" id="292843at2"/>
<dbReference type="RefSeq" id="WP_031139550.1">
    <property type="nucleotide sequence ID" value="NZ_BNEE01000006.1"/>
</dbReference>
<gene>
    <name evidence="1" type="ORF">Sxan_24490</name>
</gene>
<name>A0A919LC03_9ACTN</name>
<sequence length="639" mass="67257">MDERGAGVPWHVLEGVPAGREEIPELLRGLVTFGQRRHAWLRLEKKLGWRTDDPLFAHAASHLFELLPALDERRLVRALDFLARRGFHATRSSAGVHYMGFTVFANAGRHVVPLITHPAAGVRSGAAFVLREVRCEDPAALDALRQQAAAEDDPTALVSQLLAVGTLSNLPSCTADPAEAAAWFRPWLEHEHCHVQLAAARGVLSAGAPDTGADTTGAGRATARALGVIGNGPLPDVPYWPGGRYRRVERIAQLLAPHPDEAADLVAALADHARTDLREAAVVAAGARLRYWRDPAPEVWETVAAGLDDESGVASASLDVFARGGAAAAPYADRLVRFVERYGDTRHSHSTATAVRALAGMGDDRAAAWYADRFGHSYLLVDELPGRWAPELLPVFRSLLAAGAEGGAGTEVLRILAAWGPAAAPVAPELAALLTTPSARPAAEALGRIGPAALAETAGAAGSPAGVLAGLATGDTRRPGPRRRVAQTAAWAHWRLTGDPEPALRECGAAARAGLGRPVLRYLADLGPLAAPYADAVRPLLTCPGEWSRVGAAEAWWRITGDPAPAVEALLPELAPLARHEFTPLALRTVGVLGAIGRPAAVALPALHAVASSHRRYGGDILRDEALHRAAQQAVAGIG</sequence>
<evidence type="ECO:0008006" key="3">
    <source>
        <dbReference type="Google" id="ProtNLM"/>
    </source>
</evidence>
<reference evidence="1" key="1">
    <citation type="submission" date="2020-09" db="EMBL/GenBank/DDBJ databases">
        <title>Whole genome shotgun sequence of Streptomyces xanthophaeus NBRC 12829.</title>
        <authorList>
            <person name="Komaki H."/>
            <person name="Tamura T."/>
        </authorList>
    </citation>
    <scope>NUCLEOTIDE SEQUENCE</scope>
    <source>
        <strain evidence="1">NBRC 12829</strain>
    </source>
</reference>
<dbReference type="AlphaFoldDB" id="A0A919LC03"/>
<dbReference type="SUPFAM" id="SSF48371">
    <property type="entry name" value="ARM repeat"/>
    <property type="match status" value="1"/>
</dbReference>
<keyword evidence="2" id="KW-1185">Reference proteome</keyword>
<protein>
    <recommendedName>
        <fullName evidence="3">HEAT repeat domain-containing protein</fullName>
    </recommendedName>
</protein>
<dbReference type="EMBL" id="BNEE01000006">
    <property type="protein sequence ID" value="GHI85085.1"/>
    <property type="molecule type" value="Genomic_DNA"/>
</dbReference>
<proteinExistence type="predicted"/>
<organism evidence="1 2">
    <name type="scientific">Streptomyces xanthophaeus</name>
    <dbReference type="NCBI Taxonomy" id="67385"/>
    <lineage>
        <taxon>Bacteria</taxon>
        <taxon>Bacillati</taxon>
        <taxon>Actinomycetota</taxon>
        <taxon>Actinomycetes</taxon>
        <taxon>Kitasatosporales</taxon>
        <taxon>Streptomycetaceae</taxon>
        <taxon>Streptomyces</taxon>
    </lineage>
</organism>
<dbReference type="InterPro" id="IPR016024">
    <property type="entry name" value="ARM-type_fold"/>
</dbReference>
<dbReference type="Proteomes" id="UP000600026">
    <property type="component" value="Unassembled WGS sequence"/>
</dbReference>